<dbReference type="OrthoDB" id="2325716at2759"/>
<name>A0A8J2WX16_9STRA</name>
<evidence type="ECO:0000256" key="1">
    <source>
        <dbReference type="ARBA" id="ARBA00022737"/>
    </source>
</evidence>
<dbReference type="PANTHER" id="PTHR19860:SF40">
    <property type="entry name" value="WD40 REPEAT-CONTAINING PROTEIN"/>
    <property type="match status" value="1"/>
</dbReference>
<evidence type="ECO:0000313" key="4">
    <source>
        <dbReference type="EMBL" id="CAH0371872.1"/>
    </source>
</evidence>
<feature type="coiled-coil region" evidence="2">
    <location>
        <begin position="741"/>
        <end position="782"/>
    </location>
</feature>
<feature type="region of interest" description="Disordered" evidence="3">
    <location>
        <begin position="1119"/>
        <end position="1142"/>
    </location>
</feature>
<dbReference type="Gene3D" id="3.40.50.300">
    <property type="entry name" value="P-loop containing nucleotide triphosphate hydrolases"/>
    <property type="match status" value="1"/>
</dbReference>
<feature type="compositionally biased region" description="Basic residues" evidence="3">
    <location>
        <begin position="718"/>
        <end position="731"/>
    </location>
</feature>
<protein>
    <recommendedName>
        <fullName evidence="6">NACHT domain-containing protein</fullName>
    </recommendedName>
</protein>
<feature type="region of interest" description="Disordered" evidence="3">
    <location>
        <begin position="906"/>
        <end position="947"/>
    </location>
</feature>
<dbReference type="InterPro" id="IPR027417">
    <property type="entry name" value="P-loop_NTPase"/>
</dbReference>
<dbReference type="PANTHER" id="PTHR19860">
    <property type="entry name" value="DDB1- AND CUL4-ASSOCIATED FACTOR 12-RELATED"/>
    <property type="match status" value="1"/>
</dbReference>
<dbReference type="SUPFAM" id="SSF52540">
    <property type="entry name" value="P-loop containing nucleoside triphosphate hydrolases"/>
    <property type="match status" value="1"/>
</dbReference>
<organism evidence="4 5">
    <name type="scientific">Pelagomonas calceolata</name>
    <dbReference type="NCBI Taxonomy" id="35677"/>
    <lineage>
        <taxon>Eukaryota</taxon>
        <taxon>Sar</taxon>
        <taxon>Stramenopiles</taxon>
        <taxon>Ochrophyta</taxon>
        <taxon>Pelagophyceae</taxon>
        <taxon>Pelagomonadales</taxon>
        <taxon>Pelagomonadaceae</taxon>
        <taxon>Pelagomonas</taxon>
    </lineage>
</organism>
<accession>A0A8J2WX16</accession>
<reference evidence="4" key="1">
    <citation type="submission" date="2021-11" db="EMBL/GenBank/DDBJ databases">
        <authorList>
            <consortium name="Genoscope - CEA"/>
            <person name="William W."/>
        </authorList>
    </citation>
    <scope>NUCLEOTIDE SEQUENCE</scope>
</reference>
<sequence length="1171" mass="133222">MNMENDYADEHQAFAASRSTDYVYETGNRAVFHALDSHAETIEGDVKLPFVITGAAGCGKSALLANWVSLRRKTKHRDEFLFQHFVGCSPQSKQLAHLLHRLESALKEHFQLREMEIPTSEERLRWSLSRFLAAAGKKQFPARIVIVLDAVNCLLGESSTANTLHWLPSQLPQGVRIIVSTVELEQFGSSPDGLFDESRMHRTYTELRRRKCPTIHLQPLSVEVRHLIINSFLAANQQSLQLLKQAQQFRIVTAKASSQPLFLRTVLYALRLGAEMSNATIDQQVEVYLAAEVTPVLIARVLEMCSGYVDSTYTEAANNLRRVLTALYSSRHGLTEIEMWGIAQLATGNPLPREQCACIRRILRDFTFSVNGLRSLSHVEYAAVIYSDYIRSPEAHIRAHHLMARYFGRLSPCDRKLDALPYHLEVSGNWHRLRAVLVEVRMFCLWWTHAHKREFLNLWASLTASSNSHTPIRKLVTGEFDDTMRCAQPSRPCLDLVEEYVRSVDEFKLAHTPSDDELAAVILQIGDFMLEFATLSLEEAADVPKFIHPPIPNDDLASLGVPFLSIDKDGNSILNTPVVELISEKGNISGKLGVVDVPMKVNEKVPLCSTYFYHRWVWIQFPWVSLANCGERFLKGVAQRSNHQDKTATTPSTKLLKLNQFLCMTPANAAPKISNDSTALASTMKAAVVDRKLPQISSVKIDNMADALAKPTAETKKPTSKSRHKFARKKMSPQNQQRGFVDHFANKLNQLREIISSYRNELDQLRQERIAVNRRYDGIRDEANELSKMHLSTSGLETELTRLVERLERTERGHRMAKLLYRNYECVKLMCERHPAHSQALIDELEAKLTQDDLFIKEVQQQLRSNIFDSHDFAANNKILHRAAQDLTGLQNDMLIQRIRQREHLQRTARRKHLNRPTDGLLSSDDSNSGVKSRRDSTKERHNHTQGVLAKDTALVGSRPQELASYLELEWEARLKLIQKRTLLPNLREFFCKFYLAQSLQTQMCALHDAAELRQRKVKYMLSQSELELEQVRYDSQSIVGSSSREARDMQLRLANQLMRHKHAQETARMAESLHRAAFGGIKHVCIMLGIPPPDKDTPINEIIHQVESVLESLTEERDRSAQKLAGHKQVTPDTAHSNKKYLRTPELDAALEHFETSKSLIAHRLPAKAS</sequence>
<keyword evidence="5" id="KW-1185">Reference proteome</keyword>
<gene>
    <name evidence="4" type="ORF">PECAL_3P18310</name>
</gene>
<feature type="compositionally biased region" description="Low complexity" evidence="3">
    <location>
        <begin position="919"/>
        <end position="930"/>
    </location>
</feature>
<dbReference type="AlphaFoldDB" id="A0A8J2WX16"/>
<proteinExistence type="predicted"/>
<evidence type="ECO:0008006" key="6">
    <source>
        <dbReference type="Google" id="ProtNLM"/>
    </source>
</evidence>
<evidence type="ECO:0000313" key="5">
    <source>
        <dbReference type="Proteomes" id="UP000789595"/>
    </source>
</evidence>
<dbReference type="EMBL" id="CAKKNE010000003">
    <property type="protein sequence ID" value="CAH0371872.1"/>
    <property type="molecule type" value="Genomic_DNA"/>
</dbReference>
<dbReference type="InterPro" id="IPR051191">
    <property type="entry name" value="DCAF12"/>
</dbReference>
<dbReference type="Proteomes" id="UP000789595">
    <property type="component" value="Unassembled WGS sequence"/>
</dbReference>
<evidence type="ECO:0000256" key="2">
    <source>
        <dbReference type="SAM" id="Coils"/>
    </source>
</evidence>
<keyword evidence="1" id="KW-0677">Repeat</keyword>
<keyword evidence="2" id="KW-0175">Coiled coil</keyword>
<evidence type="ECO:0000256" key="3">
    <source>
        <dbReference type="SAM" id="MobiDB-lite"/>
    </source>
</evidence>
<comment type="caution">
    <text evidence="4">The sequence shown here is derived from an EMBL/GenBank/DDBJ whole genome shotgun (WGS) entry which is preliminary data.</text>
</comment>
<feature type="region of interest" description="Disordered" evidence="3">
    <location>
        <begin position="710"/>
        <end position="735"/>
    </location>
</feature>